<dbReference type="FunFam" id="1.10.10.10:FF:000322">
    <property type="entry name" value="Probable disease resistance protein At1g63360"/>
    <property type="match status" value="1"/>
</dbReference>
<dbReference type="GO" id="GO:0043531">
    <property type="term" value="F:ADP binding"/>
    <property type="evidence" value="ECO:0007669"/>
    <property type="project" value="InterPro"/>
</dbReference>
<comment type="similarity">
    <text evidence="1">Belongs to the disease resistance NB-LRR family.</text>
</comment>
<dbReference type="InterPro" id="IPR032675">
    <property type="entry name" value="LRR_dom_sf"/>
</dbReference>
<dbReference type="GO" id="GO:0002758">
    <property type="term" value="P:innate immune response-activating signaling pathway"/>
    <property type="evidence" value="ECO:0007669"/>
    <property type="project" value="UniProtKB-ARBA"/>
</dbReference>
<dbReference type="PANTHER" id="PTHR36766">
    <property type="entry name" value="PLANT BROAD-SPECTRUM MILDEW RESISTANCE PROTEIN RPW8"/>
    <property type="match status" value="1"/>
</dbReference>
<dbReference type="Pfam" id="PF23598">
    <property type="entry name" value="LRR_14"/>
    <property type="match status" value="1"/>
</dbReference>
<dbReference type="InterPro" id="IPR036388">
    <property type="entry name" value="WH-like_DNA-bd_sf"/>
</dbReference>
<evidence type="ECO:0000259" key="7">
    <source>
        <dbReference type="Pfam" id="PF00931"/>
    </source>
</evidence>
<keyword evidence="3" id="KW-0677">Repeat</keyword>
<feature type="domain" description="Disease resistance N-terminal" evidence="8">
    <location>
        <begin position="9"/>
        <end position="90"/>
    </location>
</feature>
<dbReference type="InterPro" id="IPR042197">
    <property type="entry name" value="Apaf_helical"/>
</dbReference>
<reference evidence="11" key="1">
    <citation type="submission" date="2020-07" db="EMBL/GenBank/DDBJ databases">
        <authorList>
            <person name="Lin J."/>
        </authorList>
    </citation>
    <scope>NUCLEOTIDE SEQUENCE</scope>
</reference>
<dbReference type="SMART" id="SM00369">
    <property type="entry name" value="LRR_TYP"/>
    <property type="match status" value="3"/>
</dbReference>
<evidence type="ECO:0000256" key="6">
    <source>
        <dbReference type="ARBA" id="ARBA00022840"/>
    </source>
</evidence>
<dbReference type="InterPro" id="IPR058922">
    <property type="entry name" value="WHD_DRP"/>
</dbReference>
<evidence type="ECO:0000256" key="4">
    <source>
        <dbReference type="ARBA" id="ARBA00022741"/>
    </source>
</evidence>
<evidence type="ECO:0000313" key="11">
    <source>
        <dbReference type="EMBL" id="CAD1830668.1"/>
    </source>
</evidence>
<dbReference type="SUPFAM" id="SSF52058">
    <property type="entry name" value="L domain-like"/>
    <property type="match status" value="1"/>
</dbReference>
<evidence type="ECO:0000256" key="2">
    <source>
        <dbReference type="ARBA" id="ARBA00022614"/>
    </source>
</evidence>
<organism evidence="11">
    <name type="scientific">Ananas comosus var. bracteatus</name>
    <name type="common">red pineapple</name>
    <dbReference type="NCBI Taxonomy" id="296719"/>
    <lineage>
        <taxon>Eukaryota</taxon>
        <taxon>Viridiplantae</taxon>
        <taxon>Streptophyta</taxon>
        <taxon>Embryophyta</taxon>
        <taxon>Tracheophyta</taxon>
        <taxon>Spermatophyta</taxon>
        <taxon>Magnoliopsida</taxon>
        <taxon>Liliopsida</taxon>
        <taxon>Poales</taxon>
        <taxon>Bromeliaceae</taxon>
        <taxon>Bromelioideae</taxon>
        <taxon>Ananas</taxon>
    </lineage>
</organism>
<dbReference type="InterPro" id="IPR027417">
    <property type="entry name" value="P-loop_NTPase"/>
</dbReference>
<dbReference type="GO" id="GO:0005524">
    <property type="term" value="F:ATP binding"/>
    <property type="evidence" value="ECO:0007669"/>
    <property type="project" value="UniProtKB-KW"/>
</dbReference>
<dbReference type="Gene3D" id="3.40.50.300">
    <property type="entry name" value="P-loop containing nucleotide triphosphate hydrolases"/>
    <property type="match status" value="1"/>
</dbReference>
<evidence type="ECO:0000256" key="1">
    <source>
        <dbReference type="ARBA" id="ARBA00008894"/>
    </source>
</evidence>
<keyword evidence="4" id="KW-0547">Nucleotide-binding</keyword>
<dbReference type="InterPro" id="IPR002182">
    <property type="entry name" value="NB-ARC"/>
</dbReference>
<accession>A0A6V7PJ44</accession>
<proteinExistence type="inferred from homology"/>
<evidence type="ECO:0000259" key="8">
    <source>
        <dbReference type="Pfam" id="PF18052"/>
    </source>
</evidence>
<dbReference type="Pfam" id="PF23559">
    <property type="entry name" value="WHD_DRP"/>
    <property type="match status" value="1"/>
</dbReference>
<keyword evidence="6" id="KW-0067">ATP-binding</keyword>
<dbReference type="InterPro" id="IPR055414">
    <property type="entry name" value="LRR_R13L4/SHOC2-like"/>
</dbReference>
<dbReference type="PROSITE" id="PS51450">
    <property type="entry name" value="LRR"/>
    <property type="match status" value="1"/>
</dbReference>
<dbReference type="Gene3D" id="1.10.10.10">
    <property type="entry name" value="Winged helix-like DNA-binding domain superfamily/Winged helix DNA-binding domain"/>
    <property type="match status" value="1"/>
</dbReference>
<evidence type="ECO:0000259" key="10">
    <source>
        <dbReference type="Pfam" id="PF23598"/>
    </source>
</evidence>
<feature type="domain" description="Disease resistance R13L4/SHOC-2-like LRR" evidence="10">
    <location>
        <begin position="578"/>
        <end position="858"/>
    </location>
</feature>
<sequence length="1084" mass="121781">MAMIADAFMKRSIAALEGFVGGELCAALGVRGDAERLLRTMARVGGALAVAERRRAADLKVDAWVAEVKDLLYEIDDVADLCAIEGAKMLEEIPSTSSSSSSSPSSTVRCSSFGLFSCFSCRRFHHEIGLRIRDLNERLKEIDEAKAKLPALMMPISPSSEETGDSFRQIRTLDVKFSVVGTQIEKASHSLVNSMLKGGKKKVELFAIVGAGGIGKTTLARKIYDDERIADNFPIRVWLRLPMSFSEVDLLKEVIRSAGGDCWEVESKDELISCFASVLSRRFLIVLDDVRNPDKWEDLLKDSLNDGVARGRILITTRDVNVARSMKAVVHTAEKMDTENGWTLLRNEVSAADSEEEAIKSAKEVGIKLVEKCDGLPLAIKVVTGVLRSREKRRIEWEKVLKSEIWSTNQLQEDFPQALYLAYEDLPSNLKQCFLYCSLYPRDYPMLSSDLIQCWIAEGFIPTHNNVLMEDLAEEYYRELVGRNLLQPDLNNLDKLSSTMHDVIRSFVEFLIRDETIFVGGGRRSSISPLTKPRRVSICCAEGNLELPISVKQQKSLRTLLLFDSINLRAIEDEFIQTLGCLRVFDLSNTAIESLPSSIGDLVHLRYLNLDKTNIKELPSLIGSLVNLQTLRLEDCQFLHTLPKSITELFELRRLCLARTPLSHVPKGIGNLRHINYLSGLVIGHEINQNEYSEGCGLEELQPLSELRYLQLEKLERAPSGAKALTNKPFLKELHLHGKAPAEEGDEPINAEAEVQQSEKIWNQISPPPTIEKLLIRYYSGGRFPNWITASLDKSFPHLSYLEISSCRFCTRLPPLGLLPQLKYLLISEAEAVIAVGAELFGAEAEAAFPKLEVLTIKHMTNWQEWSFGLEKEAPDDKEKEAPKLLFPCLRSLDIRLCPKLRALPKGLDLVPNLKTLHIEGAHNLMEIRDLPSLTDLLSVKNNKGLLRISDITSLQSLIIDDCSKLKHVDRLNSLQHLSLVYPPSTETFFFEELVIFWSVGFPRWLSGLLLKQENVGSTVSRSVRSFDLRCSLPLLRSCLEGGKNWQFIRQVPEVRAASSDGKAFLRYSKSPRKYETNVGSVDR</sequence>
<evidence type="ECO:0000256" key="5">
    <source>
        <dbReference type="ARBA" id="ARBA00022821"/>
    </source>
</evidence>
<dbReference type="InterPro" id="IPR001611">
    <property type="entry name" value="Leu-rich_rpt"/>
</dbReference>
<dbReference type="InterPro" id="IPR003591">
    <property type="entry name" value="Leu-rich_rpt_typical-subtyp"/>
</dbReference>
<dbReference type="SUPFAM" id="SSF52540">
    <property type="entry name" value="P-loop containing nucleoside triphosphate hydrolases"/>
    <property type="match status" value="1"/>
</dbReference>
<feature type="domain" description="NB-ARC" evidence="7">
    <location>
        <begin position="190"/>
        <end position="353"/>
    </location>
</feature>
<dbReference type="PRINTS" id="PR00364">
    <property type="entry name" value="DISEASERSIST"/>
</dbReference>
<dbReference type="AlphaFoldDB" id="A0A6V7PJ44"/>
<dbReference type="Gene3D" id="3.80.10.10">
    <property type="entry name" value="Ribonuclease Inhibitor"/>
    <property type="match status" value="2"/>
</dbReference>
<dbReference type="GO" id="GO:0009626">
    <property type="term" value="P:plant-type hypersensitive response"/>
    <property type="evidence" value="ECO:0007669"/>
    <property type="project" value="UniProtKB-ARBA"/>
</dbReference>
<keyword evidence="2" id="KW-0433">Leucine-rich repeat</keyword>
<protein>
    <recommendedName>
        <fullName evidence="12">Disease resistance RPP13-like protein 1</fullName>
    </recommendedName>
</protein>
<name>A0A6V7PJ44_ANACO</name>
<evidence type="ECO:0008006" key="12">
    <source>
        <dbReference type="Google" id="ProtNLM"/>
    </source>
</evidence>
<dbReference type="GO" id="GO:0042742">
    <property type="term" value="P:defense response to bacterium"/>
    <property type="evidence" value="ECO:0007669"/>
    <property type="project" value="UniProtKB-ARBA"/>
</dbReference>
<dbReference type="Gene3D" id="1.20.5.4130">
    <property type="match status" value="1"/>
</dbReference>
<dbReference type="PANTHER" id="PTHR36766:SF70">
    <property type="entry name" value="DISEASE RESISTANCE PROTEIN RGA4"/>
    <property type="match status" value="1"/>
</dbReference>
<evidence type="ECO:0000256" key="3">
    <source>
        <dbReference type="ARBA" id="ARBA00022737"/>
    </source>
</evidence>
<feature type="domain" description="Disease resistance protein winged helix" evidence="9">
    <location>
        <begin position="439"/>
        <end position="507"/>
    </location>
</feature>
<keyword evidence="5" id="KW-0611">Plant defense</keyword>
<evidence type="ECO:0000259" key="9">
    <source>
        <dbReference type="Pfam" id="PF23559"/>
    </source>
</evidence>
<dbReference type="InterPro" id="IPR041118">
    <property type="entry name" value="Rx_N"/>
</dbReference>
<dbReference type="Gene3D" id="1.10.8.430">
    <property type="entry name" value="Helical domain of apoptotic protease-activating factors"/>
    <property type="match status" value="1"/>
</dbReference>
<dbReference type="EMBL" id="LR862148">
    <property type="protein sequence ID" value="CAD1830668.1"/>
    <property type="molecule type" value="Genomic_DNA"/>
</dbReference>
<gene>
    <name evidence="11" type="ORF">CB5_LOCUS13879</name>
</gene>
<dbReference type="Pfam" id="PF00931">
    <property type="entry name" value="NB-ARC"/>
    <property type="match status" value="1"/>
</dbReference>
<dbReference type="Pfam" id="PF18052">
    <property type="entry name" value="Rx_N"/>
    <property type="match status" value="1"/>
</dbReference>